<feature type="signal peptide" evidence="2">
    <location>
        <begin position="1"/>
        <end position="28"/>
    </location>
</feature>
<gene>
    <name evidence="3" type="ORF">FHS44_002283</name>
</gene>
<keyword evidence="1" id="KW-0472">Membrane</keyword>
<sequence length="331" mass="33984">MFRRLIAPALLAGALAPASGLLQVPATAQPPSAPGSIGVRLVDAPSGSRADPRARRYVVDHLRPGTVIHRRIEVSNTTGAAMPVSLYPAAADVGRGAFTFAAGRTGNELTGWTSVVPRALSLAPHSRAMATVTVDVPADAAAGERYAVVWAETAGQTPGTIREVSRVGVRMYLSIGRGGGPPTDFTVDTLTAQRVAGGAPTILAQVHNTGGRALDLSGDLRLADGPGGMSAGPFDARLGTTLGPGQTETVAVPLSHQLPDGPWRAVVRLRSGLVRRTAQATITFPHDVGTAKAVPVGHTSRETVLASALALSLVGLTVVLLRRGRRTAGTA</sequence>
<name>A0A7W7QKH9_9ACTN</name>
<dbReference type="EMBL" id="JACHJP010000002">
    <property type="protein sequence ID" value="MBB4915198.1"/>
    <property type="molecule type" value="Genomic_DNA"/>
</dbReference>
<evidence type="ECO:0000313" key="3">
    <source>
        <dbReference type="EMBL" id="MBB4915198.1"/>
    </source>
</evidence>
<dbReference type="AlphaFoldDB" id="A0A7W7QKH9"/>
<reference evidence="3 4" key="1">
    <citation type="submission" date="2020-08" db="EMBL/GenBank/DDBJ databases">
        <title>Genomic Encyclopedia of Type Strains, Phase III (KMG-III): the genomes of soil and plant-associated and newly described type strains.</title>
        <authorList>
            <person name="Whitman W."/>
        </authorList>
    </citation>
    <scope>NUCLEOTIDE SEQUENCE [LARGE SCALE GENOMIC DNA]</scope>
    <source>
        <strain evidence="3 4">CECT 8840</strain>
    </source>
</reference>
<dbReference type="RefSeq" id="WP_184713894.1">
    <property type="nucleotide sequence ID" value="NZ_JACHJP010000002.1"/>
</dbReference>
<feature type="chain" id="PRO_5030820632" description="Peptidase" evidence="2">
    <location>
        <begin position="29"/>
        <end position="331"/>
    </location>
</feature>
<evidence type="ECO:0008006" key="5">
    <source>
        <dbReference type="Google" id="ProtNLM"/>
    </source>
</evidence>
<keyword evidence="4" id="KW-1185">Reference proteome</keyword>
<organism evidence="3 4">
    <name type="scientific">Streptosporangium saharense</name>
    <dbReference type="NCBI Taxonomy" id="1706840"/>
    <lineage>
        <taxon>Bacteria</taxon>
        <taxon>Bacillati</taxon>
        <taxon>Actinomycetota</taxon>
        <taxon>Actinomycetes</taxon>
        <taxon>Streptosporangiales</taxon>
        <taxon>Streptosporangiaceae</taxon>
        <taxon>Streptosporangium</taxon>
    </lineage>
</organism>
<feature type="transmembrane region" description="Helical" evidence="1">
    <location>
        <begin position="304"/>
        <end position="321"/>
    </location>
</feature>
<protein>
    <recommendedName>
        <fullName evidence="5">Peptidase</fullName>
    </recommendedName>
</protein>
<evidence type="ECO:0000256" key="1">
    <source>
        <dbReference type="SAM" id="Phobius"/>
    </source>
</evidence>
<keyword evidence="2" id="KW-0732">Signal</keyword>
<keyword evidence="1" id="KW-0812">Transmembrane</keyword>
<keyword evidence="1" id="KW-1133">Transmembrane helix</keyword>
<comment type="caution">
    <text evidence="3">The sequence shown here is derived from an EMBL/GenBank/DDBJ whole genome shotgun (WGS) entry which is preliminary data.</text>
</comment>
<proteinExistence type="predicted"/>
<accession>A0A7W7QKH9</accession>
<dbReference type="Proteomes" id="UP000552644">
    <property type="component" value="Unassembled WGS sequence"/>
</dbReference>
<evidence type="ECO:0000313" key="4">
    <source>
        <dbReference type="Proteomes" id="UP000552644"/>
    </source>
</evidence>
<evidence type="ECO:0000256" key="2">
    <source>
        <dbReference type="SAM" id="SignalP"/>
    </source>
</evidence>